<reference evidence="3" key="1">
    <citation type="submission" date="2022-01" db="EMBL/GenBank/DDBJ databases">
        <authorList>
            <person name="Braso-Vives M."/>
        </authorList>
    </citation>
    <scope>NUCLEOTIDE SEQUENCE</scope>
</reference>
<dbReference type="OrthoDB" id="10452430at2759"/>
<dbReference type="EMBL" id="OV696688">
    <property type="protein sequence ID" value="CAH1256434.1"/>
    <property type="molecule type" value="Genomic_DNA"/>
</dbReference>
<evidence type="ECO:0000256" key="1">
    <source>
        <dbReference type="SAM" id="MobiDB-lite"/>
    </source>
</evidence>
<evidence type="ECO:0000313" key="4">
    <source>
        <dbReference type="Proteomes" id="UP000838412"/>
    </source>
</evidence>
<dbReference type="Proteomes" id="UP000838412">
    <property type="component" value="Chromosome 3"/>
</dbReference>
<evidence type="ECO:0000256" key="2">
    <source>
        <dbReference type="SAM" id="Phobius"/>
    </source>
</evidence>
<name>A0A8K0EJN4_BRALA</name>
<keyword evidence="2" id="KW-0472">Membrane</keyword>
<keyword evidence="2" id="KW-1133">Transmembrane helix</keyword>
<gene>
    <name evidence="3" type="primary">Hypp1657</name>
    <name evidence="3" type="ORF">BLAG_LOCUS14763</name>
</gene>
<keyword evidence="2" id="KW-0812">Transmembrane</keyword>
<feature type="transmembrane region" description="Helical" evidence="2">
    <location>
        <begin position="58"/>
        <end position="78"/>
    </location>
</feature>
<dbReference type="AlphaFoldDB" id="A0A8K0EJN4"/>
<evidence type="ECO:0000313" key="3">
    <source>
        <dbReference type="EMBL" id="CAH1256434.1"/>
    </source>
</evidence>
<accession>A0A8K0EJN4</accession>
<feature type="compositionally biased region" description="Basic and acidic residues" evidence="1">
    <location>
        <begin position="20"/>
        <end position="34"/>
    </location>
</feature>
<feature type="region of interest" description="Disordered" evidence="1">
    <location>
        <begin position="16"/>
        <end position="35"/>
    </location>
</feature>
<protein>
    <submittedName>
        <fullName evidence="3">Hypp1657 protein</fullName>
    </submittedName>
</protein>
<organism evidence="3 4">
    <name type="scientific">Branchiostoma lanceolatum</name>
    <name type="common">Common lancelet</name>
    <name type="synonym">Amphioxus lanceolatum</name>
    <dbReference type="NCBI Taxonomy" id="7740"/>
    <lineage>
        <taxon>Eukaryota</taxon>
        <taxon>Metazoa</taxon>
        <taxon>Chordata</taxon>
        <taxon>Cephalochordata</taxon>
        <taxon>Leptocardii</taxon>
        <taxon>Amphioxiformes</taxon>
        <taxon>Branchiostomatidae</taxon>
        <taxon>Branchiostoma</taxon>
    </lineage>
</organism>
<sequence length="165" mass="18667">MAQDCAPRDGHPLQAVSRICTRDRPPSGENEGRRSSRGVEVIGCSFRERLTLTEMTPLLLRILLAVCFTALVNLPAYLTAAATIRQPVDVKRQWSKQAMMYNQGRRSWDENTEILNDSQTAASQKMAGLLVPKTADVSRKFFEDFLFFLDLKESGEWENVLRCLS</sequence>
<proteinExistence type="predicted"/>
<keyword evidence="4" id="KW-1185">Reference proteome</keyword>